<dbReference type="EMBL" id="MHHS01000032">
    <property type="protein sequence ID" value="OGY36565.1"/>
    <property type="molecule type" value="Genomic_DNA"/>
</dbReference>
<comment type="caution">
    <text evidence="2">The sequence shown here is derived from an EMBL/GenBank/DDBJ whole genome shotgun (WGS) entry which is preliminary data.</text>
</comment>
<dbReference type="AlphaFoldDB" id="A0A1G1X930"/>
<feature type="transmembrane region" description="Helical" evidence="1">
    <location>
        <begin position="93"/>
        <end position="111"/>
    </location>
</feature>
<organism evidence="2 3">
    <name type="scientific">Candidatus Andersenbacteria bacterium RIFCSPHIGHO2_12_FULL_45_11b</name>
    <dbReference type="NCBI Taxonomy" id="1797282"/>
    <lineage>
        <taxon>Bacteria</taxon>
        <taxon>Candidatus Anderseniibacteriota</taxon>
    </lineage>
</organism>
<sequence>MKRVFLGTIAIICMLLLHHIFRYDTVSLFLAPAGIAIILASIAPAPVFFIATSALLFELLSTLPFGSMLIIFMMPFATQWLWKSPETNLSWKYFFMTCATVTLQITFLIAIKNISHSFSLYAIPLPIASMQIICTSIASYGLAVALHELSA</sequence>
<gene>
    <name evidence="2" type="ORF">A3E36_03165</name>
</gene>
<accession>A0A1G1X930</accession>
<keyword evidence="1" id="KW-0472">Membrane</keyword>
<feature type="transmembrane region" description="Helical" evidence="1">
    <location>
        <begin position="63"/>
        <end position="81"/>
    </location>
</feature>
<dbReference type="Proteomes" id="UP000177941">
    <property type="component" value="Unassembled WGS sequence"/>
</dbReference>
<name>A0A1G1X930_9BACT</name>
<protein>
    <submittedName>
        <fullName evidence="2">Uncharacterized protein</fullName>
    </submittedName>
</protein>
<evidence type="ECO:0000313" key="2">
    <source>
        <dbReference type="EMBL" id="OGY36565.1"/>
    </source>
</evidence>
<evidence type="ECO:0000313" key="3">
    <source>
        <dbReference type="Proteomes" id="UP000177941"/>
    </source>
</evidence>
<feature type="transmembrane region" description="Helical" evidence="1">
    <location>
        <begin position="118"/>
        <end position="143"/>
    </location>
</feature>
<keyword evidence="1" id="KW-0812">Transmembrane</keyword>
<evidence type="ECO:0000256" key="1">
    <source>
        <dbReference type="SAM" id="Phobius"/>
    </source>
</evidence>
<proteinExistence type="predicted"/>
<reference evidence="2 3" key="1">
    <citation type="journal article" date="2016" name="Nat. Commun.">
        <title>Thousands of microbial genomes shed light on interconnected biogeochemical processes in an aquifer system.</title>
        <authorList>
            <person name="Anantharaman K."/>
            <person name="Brown C.T."/>
            <person name="Hug L.A."/>
            <person name="Sharon I."/>
            <person name="Castelle C.J."/>
            <person name="Probst A.J."/>
            <person name="Thomas B.C."/>
            <person name="Singh A."/>
            <person name="Wilkins M.J."/>
            <person name="Karaoz U."/>
            <person name="Brodie E.L."/>
            <person name="Williams K.H."/>
            <person name="Hubbard S.S."/>
            <person name="Banfield J.F."/>
        </authorList>
    </citation>
    <scope>NUCLEOTIDE SEQUENCE [LARGE SCALE GENOMIC DNA]</scope>
</reference>
<feature type="transmembrane region" description="Helical" evidence="1">
    <location>
        <begin position="32"/>
        <end position="56"/>
    </location>
</feature>
<keyword evidence="1" id="KW-1133">Transmembrane helix</keyword>